<proteinExistence type="predicted"/>
<gene>
    <name evidence="1" type="ORF">GURKE_02950</name>
</gene>
<evidence type="ECO:0000313" key="2">
    <source>
        <dbReference type="Proteomes" id="UP001055634"/>
    </source>
</evidence>
<dbReference type="EMBL" id="ON529850">
    <property type="protein sequence ID" value="UTC28326.1"/>
    <property type="molecule type" value="Genomic_DNA"/>
</dbReference>
<sequence>MTPFPYGVEGLTAGQRGLLVHIDQPWLKETVKRALAQAEAEFAGMARPQHSTTPYHTQWSSLRHDLRILQETMTWLETLPTR</sequence>
<accession>A0A9E7SS33</accession>
<dbReference type="Proteomes" id="UP001055634">
    <property type="component" value="Segment"/>
</dbReference>
<protein>
    <submittedName>
        <fullName evidence="1">Uncharacterized protein</fullName>
    </submittedName>
</protein>
<organism evidence="1 2">
    <name type="scientific">Brevundimonas phage vB_BpoS-Gurke</name>
    <dbReference type="NCBI Taxonomy" id="2948599"/>
    <lineage>
        <taxon>Viruses</taxon>
        <taxon>Duplodnaviria</taxon>
        <taxon>Heunggongvirae</taxon>
        <taxon>Uroviricota</taxon>
        <taxon>Caudoviricetes</taxon>
        <taxon>Jeanschmidtviridae</taxon>
        <taxon>Kikimoravirus</taxon>
        <taxon>Kikimoravirus gurke</taxon>
    </lineage>
</organism>
<name>A0A9E7SS33_9CAUD</name>
<evidence type="ECO:0000313" key="1">
    <source>
        <dbReference type="EMBL" id="UTC28326.1"/>
    </source>
</evidence>
<keyword evidence="2" id="KW-1185">Reference proteome</keyword>
<reference evidence="1" key="1">
    <citation type="submission" date="2022-04" db="EMBL/GenBank/DDBJ databases">
        <authorList>
            <person name="Friedrich I."/>
            <person name="Schneider D."/>
            <person name="Poehlein A."/>
            <person name="Hertel R."/>
            <person name="Daniel R."/>
        </authorList>
    </citation>
    <scope>NUCLEOTIDE SEQUENCE</scope>
</reference>